<reference evidence="1 2" key="1">
    <citation type="submission" date="2018-09" db="EMBL/GenBank/DDBJ databases">
        <title>Phylogeny of the Shewanellaceae, and recommendation for two new genera, Pseudoshewanella and Parashewanella.</title>
        <authorList>
            <person name="Wang G."/>
        </authorList>
    </citation>
    <scope>NUCLEOTIDE SEQUENCE [LARGE SCALE GENOMIC DNA]</scope>
    <source>
        <strain evidence="1 2">KCTC 22492</strain>
    </source>
</reference>
<organism evidence="1 2">
    <name type="scientific">Parashewanella spongiae</name>
    <dbReference type="NCBI Taxonomy" id="342950"/>
    <lineage>
        <taxon>Bacteria</taxon>
        <taxon>Pseudomonadati</taxon>
        <taxon>Pseudomonadota</taxon>
        <taxon>Gammaproteobacteria</taxon>
        <taxon>Alteromonadales</taxon>
        <taxon>Shewanellaceae</taxon>
        <taxon>Parashewanella</taxon>
    </lineage>
</organism>
<sequence>MSVYHNLSLCAFLFQALSGIFRASSNFKKFDTHHLILEILKLMKSVDYEMKPKHAFVQKRVNQLI</sequence>
<name>A0A3A6TBY5_9GAMM</name>
<gene>
    <name evidence="1" type="ORF">D5R81_12245</name>
</gene>
<keyword evidence="2" id="KW-1185">Reference proteome</keyword>
<comment type="caution">
    <text evidence="1">The sequence shown here is derived from an EMBL/GenBank/DDBJ whole genome shotgun (WGS) entry which is preliminary data.</text>
</comment>
<accession>A0A3A6TBY5</accession>
<evidence type="ECO:0000313" key="2">
    <source>
        <dbReference type="Proteomes" id="UP000273022"/>
    </source>
</evidence>
<dbReference type="AlphaFoldDB" id="A0A3A6TBY5"/>
<evidence type="ECO:0000313" key="1">
    <source>
        <dbReference type="EMBL" id="RJY12544.1"/>
    </source>
</evidence>
<protein>
    <submittedName>
        <fullName evidence="1">Uncharacterized protein</fullName>
    </submittedName>
</protein>
<proteinExistence type="predicted"/>
<dbReference type="EMBL" id="QYYH01000073">
    <property type="protein sequence ID" value="RJY12544.1"/>
    <property type="molecule type" value="Genomic_DNA"/>
</dbReference>
<dbReference type="Proteomes" id="UP000273022">
    <property type="component" value="Unassembled WGS sequence"/>
</dbReference>